<proteinExistence type="inferred from homology"/>
<keyword evidence="9 10" id="KW-0143">Chaperone</keyword>
<dbReference type="AlphaFoldDB" id="A0A1X2GT69"/>
<keyword evidence="14" id="KW-1185">Reference proteome</keyword>
<comment type="subunit">
    <text evidence="4">Component of the T-complex protein 1 (TCP1) complex.</text>
</comment>
<organism evidence="13 14">
    <name type="scientific">Hesseltinella vesiculosa</name>
    <dbReference type="NCBI Taxonomy" id="101127"/>
    <lineage>
        <taxon>Eukaryota</taxon>
        <taxon>Fungi</taxon>
        <taxon>Fungi incertae sedis</taxon>
        <taxon>Mucoromycota</taxon>
        <taxon>Mucoromycotina</taxon>
        <taxon>Mucoromycetes</taxon>
        <taxon>Mucorales</taxon>
        <taxon>Cunninghamellaceae</taxon>
        <taxon>Hesseltinella</taxon>
    </lineage>
</organism>
<protein>
    <recommendedName>
        <fullName evidence="5 11">T-complex protein 1 subunit gamma</fullName>
    </recommendedName>
</protein>
<dbReference type="PROSITE" id="PS00751">
    <property type="entry name" value="TCP1_2"/>
    <property type="match status" value="1"/>
</dbReference>
<dbReference type="PANTHER" id="PTHR11353">
    <property type="entry name" value="CHAPERONIN"/>
    <property type="match status" value="1"/>
</dbReference>
<dbReference type="OrthoDB" id="10248520at2759"/>
<dbReference type="FunFam" id="1.10.560.10:FF:000073">
    <property type="entry name" value="T-complex protein 1 subunit gamma"/>
    <property type="match status" value="1"/>
</dbReference>
<dbReference type="Gene3D" id="1.10.560.10">
    <property type="entry name" value="GroEL-like equatorial domain"/>
    <property type="match status" value="1"/>
</dbReference>
<evidence type="ECO:0000256" key="7">
    <source>
        <dbReference type="ARBA" id="ARBA00022741"/>
    </source>
</evidence>
<dbReference type="SUPFAM" id="SSF54849">
    <property type="entry name" value="GroEL-intermediate domain like"/>
    <property type="match status" value="1"/>
</dbReference>
<evidence type="ECO:0000256" key="10">
    <source>
        <dbReference type="RuleBase" id="RU004187"/>
    </source>
</evidence>
<comment type="similarity">
    <text evidence="3 10">Belongs to the TCP-1 chaperonin family.</text>
</comment>
<evidence type="ECO:0000256" key="11">
    <source>
        <dbReference type="RuleBase" id="RU004191"/>
    </source>
</evidence>
<dbReference type="NCBIfam" id="NF041082">
    <property type="entry name" value="thermosome_alpha"/>
    <property type="match status" value="1"/>
</dbReference>
<dbReference type="SUPFAM" id="SSF52029">
    <property type="entry name" value="GroEL apical domain-like"/>
    <property type="match status" value="1"/>
</dbReference>
<accession>A0A1X2GT69</accession>
<dbReference type="Gene3D" id="3.30.260.10">
    <property type="entry name" value="TCP-1-like chaperonin intermediate domain"/>
    <property type="match status" value="1"/>
</dbReference>
<evidence type="ECO:0000256" key="4">
    <source>
        <dbReference type="ARBA" id="ARBA00011381"/>
    </source>
</evidence>
<dbReference type="EMBL" id="MCGT01000004">
    <property type="protein sequence ID" value="ORX60653.1"/>
    <property type="molecule type" value="Genomic_DNA"/>
</dbReference>
<dbReference type="FunFam" id="1.10.560.10:FF:000037">
    <property type="entry name" value="T-complex protein 1 subunit gamma"/>
    <property type="match status" value="1"/>
</dbReference>
<dbReference type="InterPro" id="IPR012719">
    <property type="entry name" value="Chap_CCT_gamma"/>
</dbReference>
<dbReference type="GO" id="GO:0140662">
    <property type="term" value="F:ATP-dependent protein folding chaperone"/>
    <property type="evidence" value="ECO:0007669"/>
    <property type="project" value="InterPro"/>
</dbReference>
<dbReference type="InterPro" id="IPR027409">
    <property type="entry name" value="GroEL-like_apical_dom_sf"/>
</dbReference>
<dbReference type="InterPro" id="IPR054827">
    <property type="entry name" value="thermosome_alpha"/>
</dbReference>
<dbReference type="STRING" id="101127.A0A1X2GT69"/>
<evidence type="ECO:0000256" key="9">
    <source>
        <dbReference type="ARBA" id="ARBA00023186"/>
    </source>
</evidence>
<keyword evidence="6" id="KW-0963">Cytoplasm</keyword>
<dbReference type="FunFam" id="3.50.7.10:FF:000005">
    <property type="entry name" value="T-complex protein 1 subunit gamma"/>
    <property type="match status" value="1"/>
</dbReference>
<comment type="function">
    <text evidence="1">Molecular chaperone; assists the folding of proteins upon ATP hydrolysis.</text>
</comment>
<evidence type="ECO:0000313" key="13">
    <source>
        <dbReference type="EMBL" id="ORX60653.1"/>
    </source>
</evidence>
<dbReference type="Gene3D" id="3.50.7.10">
    <property type="entry name" value="GroEL"/>
    <property type="match status" value="1"/>
</dbReference>
<dbReference type="InterPro" id="IPR027413">
    <property type="entry name" value="GROEL-like_equatorial_sf"/>
</dbReference>
<feature type="region of interest" description="Disordered" evidence="12">
    <location>
        <begin position="527"/>
        <end position="548"/>
    </location>
</feature>
<comment type="subcellular location">
    <subcellularLocation>
        <location evidence="2">Cytoplasm</location>
    </subcellularLocation>
</comment>
<dbReference type="InterPro" id="IPR017998">
    <property type="entry name" value="Chaperone_TCP-1"/>
</dbReference>
<evidence type="ECO:0000256" key="12">
    <source>
        <dbReference type="SAM" id="MobiDB-lite"/>
    </source>
</evidence>
<dbReference type="GO" id="GO:0051082">
    <property type="term" value="F:unfolded protein binding"/>
    <property type="evidence" value="ECO:0007669"/>
    <property type="project" value="EnsemblFungi"/>
</dbReference>
<name>A0A1X2GT69_9FUNG</name>
<dbReference type="PROSITE" id="PS00750">
    <property type="entry name" value="TCP1_1"/>
    <property type="match status" value="1"/>
</dbReference>
<dbReference type="SUPFAM" id="SSF48592">
    <property type="entry name" value="GroEL equatorial domain-like"/>
    <property type="match status" value="1"/>
</dbReference>
<evidence type="ECO:0000256" key="5">
    <source>
        <dbReference type="ARBA" id="ARBA00017187"/>
    </source>
</evidence>
<evidence type="ECO:0000313" key="14">
    <source>
        <dbReference type="Proteomes" id="UP000242146"/>
    </source>
</evidence>
<dbReference type="Pfam" id="PF00118">
    <property type="entry name" value="Cpn60_TCP1"/>
    <property type="match status" value="1"/>
</dbReference>
<dbReference type="InterPro" id="IPR002194">
    <property type="entry name" value="Chaperonin_TCP-1_CS"/>
</dbReference>
<keyword evidence="8 10" id="KW-0067">ATP-binding</keyword>
<dbReference type="GO" id="GO:0005524">
    <property type="term" value="F:ATP binding"/>
    <property type="evidence" value="ECO:0007669"/>
    <property type="project" value="UniProtKB-KW"/>
</dbReference>
<gene>
    <name evidence="13" type="ORF">DM01DRAFT_1404878</name>
</gene>
<dbReference type="Proteomes" id="UP000242146">
    <property type="component" value="Unassembled WGS sequence"/>
</dbReference>
<dbReference type="PRINTS" id="PR00304">
    <property type="entry name" value="TCOMPLEXTCP1"/>
</dbReference>
<evidence type="ECO:0000256" key="3">
    <source>
        <dbReference type="ARBA" id="ARBA00008020"/>
    </source>
</evidence>
<evidence type="ECO:0000256" key="8">
    <source>
        <dbReference type="ARBA" id="ARBA00022840"/>
    </source>
</evidence>
<dbReference type="GO" id="GO:0005832">
    <property type="term" value="C:chaperonin-containing T-complex"/>
    <property type="evidence" value="ECO:0007669"/>
    <property type="project" value="EnsemblFungi"/>
</dbReference>
<dbReference type="GO" id="GO:0016887">
    <property type="term" value="F:ATP hydrolysis activity"/>
    <property type="evidence" value="ECO:0007669"/>
    <property type="project" value="InterPro"/>
</dbReference>
<dbReference type="NCBIfam" id="NF041083">
    <property type="entry name" value="thermosome_beta"/>
    <property type="match status" value="1"/>
</dbReference>
<dbReference type="NCBIfam" id="TIGR02344">
    <property type="entry name" value="chap_CCT_gamma"/>
    <property type="match status" value="1"/>
</dbReference>
<reference evidence="13 14" key="1">
    <citation type="submission" date="2016-07" db="EMBL/GenBank/DDBJ databases">
        <title>Pervasive Adenine N6-methylation of Active Genes in Fungi.</title>
        <authorList>
            <consortium name="DOE Joint Genome Institute"/>
            <person name="Mondo S.J."/>
            <person name="Dannebaum R.O."/>
            <person name="Kuo R.C."/>
            <person name="Labutti K."/>
            <person name="Haridas S."/>
            <person name="Kuo A."/>
            <person name="Salamov A."/>
            <person name="Ahrendt S.R."/>
            <person name="Lipzen A."/>
            <person name="Sullivan W."/>
            <person name="Andreopoulos W.B."/>
            <person name="Clum A."/>
            <person name="Lindquist E."/>
            <person name="Daum C."/>
            <person name="Ramamoorthy G.K."/>
            <person name="Gryganskyi A."/>
            <person name="Culley D."/>
            <person name="Magnuson J.K."/>
            <person name="James T.Y."/>
            <person name="O'Malley M.A."/>
            <person name="Stajich J.E."/>
            <person name="Spatafora J.W."/>
            <person name="Visel A."/>
            <person name="Grigoriev I.V."/>
        </authorList>
    </citation>
    <scope>NUCLEOTIDE SEQUENCE [LARGE SCALE GENOMIC DNA]</scope>
    <source>
        <strain evidence="13 14">NRRL 3301</strain>
    </source>
</reference>
<sequence length="548" mass="60603">MQAPVLVMNTNMERESGRKAQISNITAAKTVADVIRTCLGPRSMLKMLLDPMGGILLTNDGNAILREIDVQHPAAKSMIELSRTQDEEVGDGTTSVIIMAGEVLARALPHIENNIHPIVIISAFKKALEDALQIVEEISTPVDINNDEEMLRLIKSSIGTKMVSTWSDLMCQLALDSVRTVAMEEERTGRREVDLKRYARVEKIPGGEIEESKVLDGIMLAKDVTHPKMRRRIENPRVILLDCPLEYKKGESQTNIEITKEADWNRILEIEEEQVKAMCDKIISLKPDLVFTEKGVSDLAQHYFVKANITAIRRVRKTDNNRIARAVGATVVNRVDDLKENDVGTGCGLFHIEKIGDEYFTFLTKCKDPKACSIVLRGPSKDILNEVERNLQDAMCVARNVFFNAKLAPGGGATEMAVSVKLEERAKLLEGVEQWPYRSVADAMEVIPRTLVQNCGGSAIKVLTQLRAKHANGDHSFGIDGENGKVVDMKQYGIWEPSAVKVQTIKTAIESACLLLRVDDIVSGLSKNKHQGGGGGQPSAEEMLEQQQ</sequence>
<keyword evidence="7 10" id="KW-0547">Nucleotide-binding</keyword>
<dbReference type="InterPro" id="IPR053374">
    <property type="entry name" value="TCP-1_chaperonin"/>
</dbReference>
<comment type="caution">
    <text evidence="13">The sequence shown here is derived from an EMBL/GenBank/DDBJ whole genome shotgun (WGS) entry which is preliminary data.</text>
</comment>
<evidence type="ECO:0000256" key="2">
    <source>
        <dbReference type="ARBA" id="ARBA00004496"/>
    </source>
</evidence>
<dbReference type="InterPro" id="IPR002423">
    <property type="entry name" value="Cpn60/GroEL/TCP-1"/>
</dbReference>
<dbReference type="CDD" id="cd03337">
    <property type="entry name" value="TCP1_gamma"/>
    <property type="match status" value="1"/>
</dbReference>
<evidence type="ECO:0000256" key="1">
    <source>
        <dbReference type="ARBA" id="ARBA00002912"/>
    </source>
</evidence>
<dbReference type="InterPro" id="IPR027410">
    <property type="entry name" value="TCP-1-like_intermed_sf"/>
</dbReference>
<dbReference type="PROSITE" id="PS00995">
    <property type="entry name" value="TCP1_3"/>
    <property type="match status" value="1"/>
</dbReference>
<evidence type="ECO:0000256" key="6">
    <source>
        <dbReference type="ARBA" id="ARBA00022490"/>
    </source>
</evidence>